<accession>A0ABZ2QFM6</accession>
<dbReference type="RefSeq" id="WP_407285381.1">
    <property type="nucleotide sequence ID" value="NZ_CP147982.1"/>
</dbReference>
<dbReference type="PRINTS" id="PR00359">
    <property type="entry name" value="BP450"/>
</dbReference>
<evidence type="ECO:0000313" key="3">
    <source>
        <dbReference type="Proteomes" id="UP001626628"/>
    </source>
</evidence>
<evidence type="ECO:0000313" key="2">
    <source>
        <dbReference type="EMBL" id="WXK75245.1"/>
    </source>
</evidence>
<proteinExistence type="inferred from homology"/>
<dbReference type="Gene3D" id="1.10.630.10">
    <property type="entry name" value="Cytochrome P450"/>
    <property type="match status" value="1"/>
</dbReference>
<name>A0ABZ2QFM6_9ACTN</name>
<comment type="similarity">
    <text evidence="1">Belongs to the cytochrome P450 family.</text>
</comment>
<dbReference type="EMBL" id="CP147982">
    <property type="protein sequence ID" value="WXK75245.1"/>
    <property type="molecule type" value="Genomic_DNA"/>
</dbReference>
<keyword evidence="3" id="KW-1185">Reference proteome</keyword>
<gene>
    <name evidence="2" type="ORF">WAB15_04240</name>
</gene>
<protein>
    <submittedName>
        <fullName evidence="2">Cytochrome P450</fullName>
    </submittedName>
</protein>
<dbReference type="PROSITE" id="PS00086">
    <property type="entry name" value="CYTOCHROME_P450"/>
    <property type="match status" value="1"/>
</dbReference>
<evidence type="ECO:0000256" key="1">
    <source>
        <dbReference type="ARBA" id="ARBA00010617"/>
    </source>
</evidence>
<dbReference type="InterPro" id="IPR036396">
    <property type="entry name" value="Cyt_P450_sf"/>
</dbReference>
<dbReference type="Proteomes" id="UP001626628">
    <property type="component" value="Chromosome"/>
</dbReference>
<dbReference type="InterPro" id="IPR017972">
    <property type="entry name" value="Cyt_P450_CS"/>
</dbReference>
<sequence length="461" mass="50652">MSTTPLPPPGCPAHGLGPDGLQRLYGVEAERDPMHLYEKLRAEHGAVAPVLVHGDLPAWLVLGHNENLEVARNSSRFARDPRVWRAVQEGEVVPEEHALGPLVTWWPVINFNDGPVFERLRSAVLESLQRFDRRGIRRYVMRFAHQLIDEFVATGRADLVAEFSTQLPMLVMTQLIGAPDEHGPKLVRAVPDMLEGSDTALASDEYVTTMLYQLVENKKAARGHDLTSWLLDHPAELTDVEVLAHVRVVLVAAYATTANLIANTLRMVLTDPRFRANLSGGRMTLPDALEQVLWDQPPINTVLGRWATADTVLGGQEIKRGDMLLLSLAAGNVDPEIRPDLSQSVHGNRSHLAFSAGAHECPGQDIGRAIADTGIEVLLARLPDIELTVDDSELSRRGTLMSQQLVELPVAFTPKRAGAAPAAPPAPGPMPFPTPATAVHVAPPPRTRQLWPWLGRLFRRR</sequence>
<reference evidence="2 3" key="1">
    <citation type="submission" date="2024-03" db="EMBL/GenBank/DDBJ databases">
        <title>The complete genome of Streptomyces sirii sp.nov.</title>
        <authorList>
            <person name="Zakalyukina Y.V."/>
            <person name="Belik A.R."/>
            <person name="Biryukov M.V."/>
            <person name="Baturina O.A."/>
            <person name="Kabilov M.R."/>
        </authorList>
    </citation>
    <scope>NUCLEOTIDE SEQUENCE [LARGE SCALE GENOMIC DNA]</scope>
    <source>
        <strain evidence="2 3">BP-8</strain>
    </source>
</reference>
<dbReference type="PANTHER" id="PTHR46696:SF1">
    <property type="entry name" value="CYTOCHROME P450 YJIB-RELATED"/>
    <property type="match status" value="1"/>
</dbReference>
<organism evidence="2 3">
    <name type="scientific">Streptomyces sirii</name>
    <dbReference type="NCBI Taxonomy" id="3127701"/>
    <lineage>
        <taxon>Bacteria</taxon>
        <taxon>Bacillati</taxon>
        <taxon>Actinomycetota</taxon>
        <taxon>Actinomycetes</taxon>
        <taxon>Kitasatosporales</taxon>
        <taxon>Streptomycetaceae</taxon>
        <taxon>Streptomyces</taxon>
    </lineage>
</organism>
<dbReference type="SUPFAM" id="SSF48264">
    <property type="entry name" value="Cytochrome P450"/>
    <property type="match status" value="1"/>
</dbReference>
<dbReference type="PANTHER" id="PTHR46696">
    <property type="entry name" value="P450, PUTATIVE (EUROFUNG)-RELATED"/>
    <property type="match status" value="1"/>
</dbReference>
<dbReference type="CDD" id="cd20623">
    <property type="entry name" value="CYP_unk"/>
    <property type="match status" value="1"/>
</dbReference>
<dbReference type="InterPro" id="IPR002397">
    <property type="entry name" value="Cyt_P450_B"/>
</dbReference>